<feature type="compositionally biased region" description="Polar residues" evidence="1">
    <location>
        <begin position="51"/>
        <end position="60"/>
    </location>
</feature>
<dbReference type="KEGG" id="hni:W911_08120"/>
<gene>
    <name evidence="2" type="ORF">W911_08120</name>
</gene>
<feature type="region of interest" description="Disordered" evidence="1">
    <location>
        <begin position="1"/>
        <end position="60"/>
    </location>
</feature>
<protein>
    <submittedName>
        <fullName evidence="2">Uncharacterized protein</fullName>
    </submittedName>
</protein>
<name>V5SHT7_9HYPH</name>
<dbReference type="STRING" id="1029756.W911_08120"/>
<accession>V5SHT7</accession>
<feature type="compositionally biased region" description="Low complexity" evidence="1">
    <location>
        <begin position="7"/>
        <end position="19"/>
    </location>
</feature>
<dbReference type="Proteomes" id="UP000018542">
    <property type="component" value="Chromosome"/>
</dbReference>
<evidence type="ECO:0000256" key="1">
    <source>
        <dbReference type="SAM" id="MobiDB-lite"/>
    </source>
</evidence>
<dbReference type="PATRIC" id="fig|1029756.8.peg.1692"/>
<dbReference type="RefSeq" id="WP_023787004.1">
    <property type="nucleotide sequence ID" value="NC_022997.1"/>
</dbReference>
<keyword evidence="3" id="KW-1185">Reference proteome</keyword>
<dbReference type="HOGENOM" id="CLU_2935301_0_0_5"/>
<proteinExistence type="predicted"/>
<dbReference type="EMBL" id="CP006912">
    <property type="protein sequence ID" value="AHB50103.1"/>
    <property type="molecule type" value="Genomic_DNA"/>
</dbReference>
<dbReference type="AlphaFoldDB" id="V5SHT7"/>
<sequence>MSNEPKAAAADAGRDGNAASTVQNVDIPDAKLEDVSGGHMRGNITRRRSYDSLSTSAELF</sequence>
<evidence type="ECO:0000313" key="3">
    <source>
        <dbReference type="Proteomes" id="UP000018542"/>
    </source>
</evidence>
<organism evidence="2 3">
    <name type="scientific">Hyphomicrobium nitrativorans NL23</name>
    <dbReference type="NCBI Taxonomy" id="1029756"/>
    <lineage>
        <taxon>Bacteria</taxon>
        <taxon>Pseudomonadati</taxon>
        <taxon>Pseudomonadota</taxon>
        <taxon>Alphaproteobacteria</taxon>
        <taxon>Hyphomicrobiales</taxon>
        <taxon>Hyphomicrobiaceae</taxon>
        <taxon>Hyphomicrobium</taxon>
    </lineage>
</organism>
<evidence type="ECO:0000313" key="2">
    <source>
        <dbReference type="EMBL" id="AHB50103.1"/>
    </source>
</evidence>
<reference evidence="2 3" key="1">
    <citation type="journal article" date="2014" name="Genome Announc.">
        <title>Complete Genome Sequence of Hyphomicrobium nitrativorans Strain NL23, a Denitrifying Bacterium Isolated from Biofilm of a Methanol-Fed Denitrification System Treating Seawater at the Montreal Biodome.</title>
        <authorList>
            <person name="Martineau C."/>
            <person name="Villeneuve C."/>
            <person name="Mauffrey F."/>
            <person name="Villemur R."/>
        </authorList>
    </citation>
    <scope>NUCLEOTIDE SEQUENCE [LARGE SCALE GENOMIC DNA]</scope>
    <source>
        <strain evidence="2">NL23</strain>
    </source>
</reference>